<feature type="transmembrane region" description="Helical" evidence="1">
    <location>
        <begin position="373"/>
        <end position="399"/>
    </location>
</feature>
<feature type="transmembrane region" description="Helical" evidence="1">
    <location>
        <begin position="262"/>
        <end position="280"/>
    </location>
</feature>
<evidence type="ECO:0000256" key="1">
    <source>
        <dbReference type="SAM" id="Phobius"/>
    </source>
</evidence>
<evidence type="ECO:0000313" key="3">
    <source>
        <dbReference type="EMBL" id="KAL1860288.1"/>
    </source>
</evidence>
<dbReference type="PANTHER" id="PTHR36927:SF4">
    <property type="entry name" value="BLR5718 PROTEIN"/>
    <property type="match status" value="1"/>
</dbReference>
<dbReference type="InterPro" id="IPR002656">
    <property type="entry name" value="Acyl_transf_3_dom"/>
</dbReference>
<reference evidence="3 4" key="1">
    <citation type="journal article" date="2024" name="IMA Fungus">
        <title>IMA Genome - F19 : A genome assembly and annotation guide to empower mycologists, including annotated draft genome sequences of Ceratocystis pirilliformis, Diaporthe australafricana, Fusarium ophioides, Paecilomyces lecythidis, and Sporothrix stenoceras.</title>
        <authorList>
            <person name="Aylward J."/>
            <person name="Wilson A.M."/>
            <person name="Visagie C.M."/>
            <person name="Spraker J."/>
            <person name="Barnes I."/>
            <person name="Buitendag C."/>
            <person name="Ceriani C."/>
            <person name="Del Mar Angel L."/>
            <person name="du Plessis D."/>
            <person name="Fuchs T."/>
            <person name="Gasser K."/>
            <person name="Kramer D."/>
            <person name="Li W."/>
            <person name="Munsamy K."/>
            <person name="Piso A."/>
            <person name="Price J.L."/>
            <person name="Sonnekus B."/>
            <person name="Thomas C."/>
            <person name="van der Nest A."/>
            <person name="van Dijk A."/>
            <person name="van Heerden A."/>
            <person name="van Vuuren N."/>
            <person name="Yilmaz N."/>
            <person name="Duong T.A."/>
            <person name="van der Merwe N.A."/>
            <person name="Wingfield M.J."/>
            <person name="Wingfield B.D."/>
        </authorList>
    </citation>
    <scope>NUCLEOTIDE SEQUENCE [LARGE SCALE GENOMIC DNA]</scope>
    <source>
        <strain evidence="3 4">CMW 18300</strain>
    </source>
</reference>
<dbReference type="Proteomes" id="UP001583177">
    <property type="component" value="Unassembled WGS sequence"/>
</dbReference>
<feature type="transmembrane region" description="Helical" evidence="1">
    <location>
        <begin position="333"/>
        <end position="352"/>
    </location>
</feature>
<keyword evidence="1" id="KW-1133">Transmembrane helix</keyword>
<gene>
    <name evidence="3" type="ORF">Daus18300_009343</name>
</gene>
<evidence type="ECO:0000259" key="2">
    <source>
        <dbReference type="Pfam" id="PF01757"/>
    </source>
</evidence>
<dbReference type="EMBL" id="JAWRVE010000094">
    <property type="protein sequence ID" value="KAL1860288.1"/>
    <property type="molecule type" value="Genomic_DNA"/>
</dbReference>
<dbReference type="Pfam" id="PF01757">
    <property type="entry name" value="Acyl_transf_3"/>
    <property type="match status" value="1"/>
</dbReference>
<dbReference type="InterPro" id="IPR050623">
    <property type="entry name" value="Glucan_succinyl_AcylTrfase"/>
</dbReference>
<comment type="caution">
    <text evidence="3">The sequence shown here is derived from an EMBL/GenBank/DDBJ whole genome shotgun (WGS) entry which is preliminary data.</text>
</comment>
<protein>
    <recommendedName>
        <fullName evidence="2">Acyltransferase 3 domain-containing protein</fullName>
    </recommendedName>
</protein>
<name>A0ABR3WF21_9PEZI</name>
<accession>A0ABR3WF21</accession>
<organism evidence="3 4">
    <name type="scientific">Diaporthe australafricana</name>
    <dbReference type="NCBI Taxonomy" id="127596"/>
    <lineage>
        <taxon>Eukaryota</taxon>
        <taxon>Fungi</taxon>
        <taxon>Dikarya</taxon>
        <taxon>Ascomycota</taxon>
        <taxon>Pezizomycotina</taxon>
        <taxon>Sordariomycetes</taxon>
        <taxon>Sordariomycetidae</taxon>
        <taxon>Diaporthales</taxon>
        <taxon>Diaporthaceae</taxon>
        <taxon>Diaporthe</taxon>
    </lineage>
</organism>
<feature type="transmembrane region" description="Helical" evidence="1">
    <location>
        <begin position="12"/>
        <end position="30"/>
    </location>
</feature>
<dbReference type="PANTHER" id="PTHR36927">
    <property type="entry name" value="BLR4337 PROTEIN"/>
    <property type="match status" value="1"/>
</dbReference>
<keyword evidence="1" id="KW-0472">Membrane</keyword>
<feature type="transmembrane region" description="Helical" evidence="1">
    <location>
        <begin position="50"/>
        <end position="69"/>
    </location>
</feature>
<feature type="domain" description="Acyltransferase 3" evidence="2">
    <location>
        <begin position="6"/>
        <end position="356"/>
    </location>
</feature>
<sequence>MTTRRHDLDHLRTFLTGLVIVHHTAIPYGGAGNWQFRSQLFDKDLLSQPLLLFNGFNQSFFMGLFFWISGRMSAQALSKPGASKAEFLRAKLIRLGIPTILNTILGPPLATCLAQGRVSGVYQEYWGQLRSVKGVTWYTATLLAFDFVAATVQRQTPDDKTGGPETISYSILEIINIHGWPLTAVASFLIRLRYPVGVPLAPLGVQPAYLAQYMLAYALGYLSLQQGDPRMTGPFETRPTKAREEPVKTGSDSLERMAKRSLLLAVAMSAVTLPVCFLTSDGGPAWVGGWNFRAAAYAVWNEWSFMLVGPALMEYFQTHHSKPTNSWLWQPRYSYIAFIIHAPLSVALEVLLDKAIVGNSGACRMLATRFGRMFGPVLLTGLVGYANAAASFAVGHWLLCAFPAMKRIL</sequence>
<proteinExistence type="predicted"/>
<evidence type="ECO:0000313" key="4">
    <source>
        <dbReference type="Proteomes" id="UP001583177"/>
    </source>
</evidence>
<keyword evidence="4" id="KW-1185">Reference proteome</keyword>
<keyword evidence="1" id="KW-0812">Transmembrane</keyword>